<keyword evidence="11" id="KW-0966">Cell projection</keyword>
<reference evidence="16" key="2">
    <citation type="submission" date="2021-08" db="EMBL/GenBank/DDBJ databases">
        <authorList>
            <person name="Eriksson T."/>
        </authorList>
    </citation>
    <scope>NUCLEOTIDE SEQUENCE</scope>
    <source>
        <strain evidence="16">Stoneville</strain>
        <tissue evidence="16">Whole head</tissue>
    </source>
</reference>
<dbReference type="GO" id="GO:0031514">
    <property type="term" value="C:motile cilium"/>
    <property type="evidence" value="ECO:0007669"/>
    <property type="project" value="UniProtKB-SubCell"/>
</dbReference>
<feature type="region of interest" description="Disordered" evidence="14">
    <location>
        <begin position="596"/>
        <end position="644"/>
    </location>
</feature>
<dbReference type="GO" id="GO:0005874">
    <property type="term" value="C:microtubule"/>
    <property type="evidence" value="ECO:0007669"/>
    <property type="project" value="UniProtKB-KW"/>
</dbReference>
<dbReference type="Pfam" id="PF13851">
    <property type="entry name" value="GAS"/>
    <property type="match status" value="1"/>
</dbReference>
<dbReference type="GO" id="GO:0005794">
    <property type="term" value="C:Golgi apparatus"/>
    <property type="evidence" value="ECO:0007669"/>
    <property type="project" value="TreeGrafter"/>
</dbReference>
<accession>A0A8J6LBJ9</accession>
<dbReference type="GO" id="GO:0008017">
    <property type="term" value="F:microtubule binding"/>
    <property type="evidence" value="ECO:0007669"/>
    <property type="project" value="InterPro"/>
</dbReference>
<dbReference type="InterPro" id="IPR025593">
    <property type="entry name" value="GAS8_dom"/>
</dbReference>
<dbReference type="PANTHER" id="PTHR31543">
    <property type="entry name" value="DYNEIN REGULATORY COMPLEX SUBUNIT 4"/>
    <property type="match status" value="1"/>
</dbReference>
<keyword evidence="7" id="KW-0282">Flagellum</keyword>
<dbReference type="Proteomes" id="UP000719412">
    <property type="component" value="Unassembled WGS sequence"/>
</dbReference>
<feature type="coiled-coil region" evidence="13">
    <location>
        <begin position="248"/>
        <end position="355"/>
    </location>
</feature>
<evidence type="ECO:0000256" key="12">
    <source>
        <dbReference type="ARBA" id="ARBA00031568"/>
    </source>
</evidence>
<dbReference type="PANTHER" id="PTHR31543:SF0">
    <property type="entry name" value="DYNEIN REGULATORY COMPLEX SUBUNIT 4"/>
    <property type="match status" value="1"/>
</dbReference>
<evidence type="ECO:0000256" key="8">
    <source>
        <dbReference type="ARBA" id="ARBA00023054"/>
    </source>
</evidence>
<comment type="subcellular location">
    <subcellularLocation>
        <location evidence="1">Cell projection</location>
        <location evidence="1">Cilium</location>
        <location evidence="1">Flagellum</location>
    </subcellularLocation>
    <subcellularLocation>
        <location evidence="2">Cytoplasm</location>
        <location evidence="2">Cytoskeleton</location>
    </subcellularLocation>
</comment>
<feature type="region of interest" description="Disordered" evidence="14">
    <location>
        <begin position="810"/>
        <end position="895"/>
    </location>
</feature>
<dbReference type="InterPro" id="IPR039308">
    <property type="entry name" value="GAS8"/>
</dbReference>
<evidence type="ECO:0000256" key="13">
    <source>
        <dbReference type="SAM" id="Coils"/>
    </source>
</evidence>
<organism evidence="16 17">
    <name type="scientific">Tenebrio molitor</name>
    <name type="common">Yellow mealworm beetle</name>
    <dbReference type="NCBI Taxonomy" id="7067"/>
    <lineage>
        <taxon>Eukaryota</taxon>
        <taxon>Metazoa</taxon>
        <taxon>Ecdysozoa</taxon>
        <taxon>Arthropoda</taxon>
        <taxon>Hexapoda</taxon>
        <taxon>Insecta</taxon>
        <taxon>Pterygota</taxon>
        <taxon>Neoptera</taxon>
        <taxon>Endopterygota</taxon>
        <taxon>Coleoptera</taxon>
        <taxon>Polyphaga</taxon>
        <taxon>Cucujiformia</taxon>
        <taxon>Tenebrionidae</taxon>
        <taxon>Tenebrio</taxon>
    </lineage>
</organism>
<gene>
    <name evidence="16" type="ORF">GEV33_009425</name>
</gene>
<feature type="compositionally biased region" description="Basic and acidic residues" evidence="14">
    <location>
        <begin position="881"/>
        <end position="895"/>
    </location>
</feature>
<evidence type="ECO:0000256" key="14">
    <source>
        <dbReference type="SAM" id="MobiDB-lite"/>
    </source>
</evidence>
<sequence>MPPKKKGGKGKGGMGNIIDGVDTTQMTREQLEVFCHRIKEENEREREERNFFQLERDKLRTFWEITKNELEEARAKLRNKDRQIEEAAEKNEEELKFYKQKVKHLQYEHQNNLTDCKAEALVSLKMAQDDHTEQERELLRDKRDLKAQMREQELAHQDQIKSLKLQQSEEISNIRNQFELKEKELENKYEKKFADLKQELNTKHNMEMAEMEERKNNQITDLSKHHEKVFNEMKNYYNDITLNNLALISSLKDQMEVLRKQNERMSKQVADVTAENKKLVEPLKQALSDVAEYKRQLEHYEKDKLSLANTKAKLNATRQELEDLRWANDALQLRFEKLEAEKEELSRRFVSAMLEVQQRTGQKNILLQKRIQTLADVAEYRDVIIGELRAMSVDGGPPINQKLEKVLAKKNTVIHDLQYELARVCKAHDDLLDTYEDKLQQYGIAKEELGFVPLRILPDGQGGLAKGPAGLIFVIALTLGLAAPEPTIVGLYGKDEQISLDSYGGGGGGGGGGDGGHDFSGGFGGGLSGGYSGGLSSGGGGGGGWSSGGGGGGGWSSGGGLGGYGGGGGHIELSLESGGGGGGGGGGSIYSGHSSYGAGGGGGDQGGSSKGGDGGDYHHGVSIVGGGGDGGHSASFDLTNHGGGGHSGPFGGSFVASAKYEGQNSGVAHKISDGGHGGLITFGHGHYSDVLGASQDGGSSGGGGGGGYGGGGYEGGGGGGGGGGFKWGFESSANVGEDSGQEREGMPKSPKARKESSKREREEGRMSEEGLNPFRKSSRTERSPSRGEEINQTKEIEEKIETVLREIKEDMAGIVEESRARRKELAAAREKEGEQEREDMLKSSEERKESSKREREEGRTSKEGKNPLRNSSRTRRSPNRSQEENQSKEMDKEMKTTMIREMREEIKTLRKELAAVREENGELRKELATVREEMRGREEKGQLEKADWMKRMEMIEEKMEQREKKERKNNVIITGIRAISGNVERGVEEWLEREIGVKVNVKEAFKINKDKMMLAKIENWEQKKKIMLSKSKLKEKKGERMYIDDDLTKEERETQKKLRELAREERDRGKRVKIGYRKIQINGDWFRWDKRQEKLKKIC</sequence>
<proteinExistence type="inferred from homology"/>
<feature type="compositionally biased region" description="Gly residues" evidence="14">
    <location>
        <begin position="597"/>
        <end position="612"/>
    </location>
</feature>
<dbReference type="EMBL" id="JABDTM020025355">
    <property type="protein sequence ID" value="KAH0813368.1"/>
    <property type="molecule type" value="Genomic_DNA"/>
</dbReference>
<keyword evidence="6" id="KW-0493">Microtubule</keyword>
<dbReference type="AlphaFoldDB" id="A0A8J6LBJ9"/>
<evidence type="ECO:0000256" key="2">
    <source>
        <dbReference type="ARBA" id="ARBA00004245"/>
    </source>
</evidence>
<reference evidence="16" key="1">
    <citation type="journal article" date="2020" name="J Insects Food Feed">
        <title>The yellow mealworm (Tenebrio molitor) genome: a resource for the emerging insects as food and feed industry.</title>
        <authorList>
            <person name="Eriksson T."/>
            <person name="Andere A."/>
            <person name="Kelstrup H."/>
            <person name="Emery V."/>
            <person name="Picard C."/>
        </authorList>
    </citation>
    <scope>NUCLEOTIDE SEQUENCE</scope>
    <source>
        <strain evidence="16">Stoneville</strain>
        <tissue evidence="16">Whole head</tissue>
    </source>
</reference>
<feature type="compositionally biased region" description="Basic and acidic residues" evidence="14">
    <location>
        <begin position="810"/>
        <end position="866"/>
    </location>
</feature>
<evidence type="ECO:0000313" key="17">
    <source>
        <dbReference type="Proteomes" id="UP000719412"/>
    </source>
</evidence>
<feature type="compositionally biased region" description="Basic and acidic residues" evidence="14">
    <location>
        <begin position="778"/>
        <end position="798"/>
    </location>
</feature>
<feature type="coiled-coil region" evidence="13">
    <location>
        <begin position="28"/>
        <end position="191"/>
    </location>
</feature>
<dbReference type="GO" id="GO:0031267">
    <property type="term" value="F:small GTPase binding"/>
    <property type="evidence" value="ECO:0007669"/>
    <property type="project" value="InterPro"/>
</dbReference>
<dbReference type="GO" id="GO:0048870">
    <property type="term" value="P:cell motility"/>
    <property type="evidence" value="ECO:0007669"/>
    <property type="project" value="InterPro"/>
</dbReference>
<evidence type="ECO:0000256" key="7">
    <source>
        <dbReference type="ARBA" id="ARBA00022846"/>
    </source>
</evidence>
<feature type="domain" description="Growth arrest-specific protein 8" evidence="15">
    <location>
        <begin position="222"/>
        <end position="417"/>
    </location>
</feature>
<keyword evidence="5" id="KW-0963">Cytoplasm</keyword>
<evidence type="ECO:0000259" key="15">
    <source>
        <dbReference type="Pfam" id="PF13851"/>
    </source>
</evidence>
<keyword evidence="8 13" id="KW-0175">Coiled coil</keyword>
<protein>
    <recommendedName>
        <fullName evidence="4">Dynein regulatory complex subunit 4</fullName>
    </recommendedName>
    <alternativeName>
        <fullName evidence="12">Growth arrest-specific protein 8</fullName>
    </alternativeName>
</protein>
<evidence type="ECO:0000256" key="6">
    <source>
        <dbReference type="ARBA" id="ARBA00022701"/>
    </source>
</evidence>
<evidence type="ECO:0000256" key="1">
    <source>
        <dbReference type="ARBA" id="ARBA00004230"/>
    </source>
</evidence>
<comment type="similarity">
    <text evidence="3">Belongs to the DRC4 family.</text>
</comment>
<comment type="caution">
    <text evidence="16">The sequence shown here is derived from an EMBL/GenBank/DDBJ whole genome shotgun (WGS) entry which is preliminary data.</text>
</comment>
<keyword evidence="17" id="KW-1185">Reference proteome</keyword>
<keyword evidence="9" id="KW-0969">Cilium</keyword>
<evidence type="ECO:0000256" key="9">
    <source>
        <dbReference type="ARBA" id="ARBA00023069"/>
    </source>
</evidence>
<keyword evidence="10" id="KW-0206">Cytoskeleton</keyword>
<name>A0A8J6LBJ9_TENMO</name>
<evidence type="ECO:0000256" key="4">
    <source>
        <dbReference type="ARBA" id="ARBA00021301"/>
    </source>
</evidence>
<feature type="region of interest" description="Disordered" evidence="14">
    <location>
        <begin position="724"/>
        <end position="798"/>
    </location>
</feature>
<evidence type="ECO:0000313" key="16">
    <source>
        <dbReference type="EMBL" id="KAH0813368.1"/>
    </source>
</evidence>
<feature type="compositionally biased region" description="Basic and acidic residues" evidence="14">
    <location>
        <begin position="740"/>
        <end position="768"/>
    </location>
</feature>
<evidence type="ECO:0000256" key="3">
    <source>
        <dbReference type="ARBA" id="ARBA00009859"/>
    </source>
</evidence>
<evidence type="ECO:0000256" key="11">
    <source>
        <dbReference type="ARBA" id="ARBA00023273"/>
    </source>
</evidence>
<evidence type="ECO:0000256" key="5">
    <source>
        <dbReference type="ARBA" id="ARBA00022490"/>
    </source>
</evidence>
<evidence type="ECO:0000256" key="10">
    <source>
        <dbReference type="ARBA" id="ARBA00023212"/>
    </source>
</evidence>